<dbReference type="CDD" id="cd00104">
    <property type="entry name" value="KAZAL_FS"/>
    <property type="match status" value="7"/>
</dbReference>
<reference evidence="6" key="1">
    <citation type="submission" date="2013-12" db="EMBL/GenBank/DDBJ databases">
        <title>The Genome Sequence of Aphanomyces astaci APO3.</title>
        <authorList>
            <consortium name="The Broad Institute Genomics Platform"/>
            <person name="Russ C."/>
            <person name="Tyler B."/>
            <person name="van West P."/>
            <person name="Dieguez-Uribeondo J."/>
            <person name="Young S.K."/>
            <person name="Zeng Q."/>
            <person name="Gargeya S."/>
            <person name="Fitzgerald M."/>
            <person name="Abouelleil A."/>
            <person name="Alvarado L."/>
            <person name="Chapman S.B."/>
            <person name="Gainer-Dewar J."/>
            <person name="Goldberg J."/>
            <person name="Griggs A."/>
            <person name="Gujja S."/>
            <person name="Hansen M."/>
            <person name="Howarth C."/>
            <person name="Imamovic A."/>
            <person name="Ireland A."/>
            <person name="Larimer J."/>
            <person name="McCowan C."/>
            <person name="Murphy C."/>
            <person name="Pearson M."/>
            <person name="Poon T.W."/>
            <person name="Priest M."/>
            <person name="Roberts A."/>
            <person name="Saif S."/>
            <person name="Shea T."/>
            <person name="Sykes S."/>
            <person name="Wortman J."/>
            <person name="Nusbaum C."/>
            <person name="Birren B."/>
        </authorList>
    </citation>
    <scope>NUCLEOTIDE SEQUENCE [LARGE SCALE GENOMIC DNA]</scope>
    <source>
        <strain evidence="6">APO3</strain>
    </source>
</reference>
<protein>
    <recommendedName>
        <fullName evidence="5">Kazal-like domain-containing protein</fullName>
    </recommendedName>
</protein>
<dbReference type="OrthoDB" id="343609at2759"/>
<sequence length="442" mass="47881">MLVLLTFVLAFLMPSSGQRLTKEECARPRACTRELDYMCGSDGVSYGNPCLFRFAQCDNPKLFLRAIGPCEDPLVLCPLSCGYSYAPVCGSDGITYANDCEFRKAKCHTLSLSIVKANGACEAETPLHEEDRHDDCPAACIALWDPVCGTDGKTYGNSCELAMAKCKQGSTSTLAILHKGECTDKKVHERIAGHDSLVIVAACVAFLAAASSVENDTSDHCASIRGCTRVYMPVCGSDGVTYGNDCLLKLAQCSEKTTLELVSEGECSEKRELSEACPNTCIEIYQPVCGTDGNTYDNECVLRQETCRAHTVVGIAFEGECSEKRELTEACPDACIEIYQPVCGTDGNTYSNECVLRQETCRAHTVVGIAFEGECDVHANVHVRQADPECPQACLEIFQPVCGSDGVTYENECSMKRDACAKHIKLTVVRQGDCDGKWPLGV</sequence>
<keyword evidence="1" id="KW-0646">Protease inhibitor</keyword>
<feature type="domain" description="Kazal-like" evidence="5">
    <location>
        <begin position="71"/>
        <end position="123"/>
    </location>
</feature>
<keyword evidence="3" id="KW-1015">Disulfide bond</keyword>
<dbReference type="Gene3D" id="3.30.60.30">
    <property type="match status" value="7"/>
</dbReference>
<feature type="domain" description="Kazal-like" evidence="5">
    <location>
        <begin position="384"/>
        <end position="436"/>
    </location>
</feature>
<dbReference type="STRING" id="112090.W4H0N6"/>
<dbReference type="GeneID" id="20805831"/>
<evidence type="ECO:0000256" key="1">
    <source>
        <dbReference type="ARBA" id="ARBA00022690"/>
    </source>
</evidence>
<dbReference type="SUPFAM" id="SSF100895">
    <property type="entry name" value="Kazal-type serine protease inhibitors"/>
    <property type="match status" value="7"/>
</dbReference>
<gene>
    <name evidence="6" type="ORF">H257_03835</name>
</gene>
<evidence type="ECO:0000256" key="3">
    <source>
        <dbReference type="ARBA" id="ARBA00023157"/>
    </source>
</evidence>
<dbReference type="EMBL" id="KI913119">
    <property type="protein sequence ID" value="ETV84728.1"/>
    <property type="molecule type" value="Genomic_DNA"/>
</dbReference>
<dbReference type="AlphaFoldDB" id="W4H0N6"/>
<dbReference type="Pfam" id="PF00050">
    <property type="entry name" value="Kazal_1"/>
    <property type="match status" value="2"/>
</dbReference>
<feature type="domain" description="Kazal-like" evidence="5">
    <location>
        <begin position="130"/>
        <end position="184"/>
    </location>
</feature>
<evidence type="ECO:0000313" key="6">
    <source>
        <dbReference type="EMBL" id="ETV84728.1"/>
    </source>
</evidence>
<keyword evidence="4" id="KW-0732">Signal</keyword>
<feature type="chain" id="PRO_5004842766" description="Kazal-like domain-containing protein" evidence="4">
    <location>
        <begin position="18"/>
        <end position="442"/>
    </location>
</feature>
<dbReference type="InterPro" id="IPR036058">
    <property type="entry name" value="Kazal_dom_sf"/>
</dbReference>
<dbReference type="RefSeq" id="XP_009826420.1">
    <property type="nucleotide sequence ID" value="XM_009828118.1"/>
</dbReference>
<dbReference type="PANTHER" id="PTHR10913">
    <property type="entry name" value="FOLLISTATIN-RELATED"/>
    <property type="match status" value="1"/>
</dbReference>
<dbReference type="InterPro" id="IPR050653">
    <property type="entry name" value="Prot_Inhib_GrowthFact_Antg"/>
</dbReference>
<feature type="signal peptide" evidence="4">
    <location>
        <begin position="1"/>
        <end position="17"/>
    </location>
</feature>
<dbReference type="GO" id="GO:0005576">
    <property type="term" value="C:extracellular region"/>
    <property type="evidence" value="ECO:0007669"/>
    <property type="project" value="TreeGrafter"/>
</dbReference>
<name>W4H0N6_APHAT</name>
<organism evidence="6">
    <name type="scientific">Aphanomyces astaci</name>
    <name type="common">Crayfish plague agent</name>
    <dbReference type="NCBI Taxonomy" id="112090"/>
    <lineage>
        <taxon>Eukaryota</taxon>
        <taxon>Sar</taxon>
        <taxon>Stramenopiles</taxon>
        <taxon>Oomycota</taxon>
        <taxon>Saprolegniomycetes</taxon>
        <taxon>Saprolegniales</taxon>
        <taxon>Verrucalvaceae</taxon>
        <taxon>Aphanomyces</taxon>
    </lineage>
</organism>
<dbReference type="InterPro" id="IPR002350">
    <property type="entry name" value="Kazal_dom"/>
</dbReference>
<proteinExistence type="predicted"/>
<dbReference type="Pfam" id="PF07648">
    <property type="entry name" value="Kazal_2"/>
    <property type="match status" value="5"/>
</dbReference>
<feature type="domain" description="Kazal-like" evidence="5">
    <location>
        <begin position="19"/>
        <end position="70"/>
    </location>
</feature>
<feature type="domain" description="Kazal-like" evidence="5">
    <location>
        <begin position="325"/>
        <end position="377"/>
    </location>
</feature>
<feature type="domain" description="Kazal-like" evidence="5">
    <location>
        <begin position="215"/>
        <end position="269"/>
    </location>
</feature>
<dbReference type="PROSITE" id="PS51465">
    <property type="entry name" value="KAZAL_2"/>
    <property type="match status" value="7"/>
</dbReference>
<dbReference type="SMART" id="SM00280">
    <property type="entry name" value="KAZAL"/>
    <property type="match status" value="7"/>
</dbReference>
<evidence type="ECO:0000259" key="5">
    <source>
        <dbReference type="PROSITE" id="PS51465"/>
    </source>
</evidence>
<dbReference type="VEuPathDB" id="FungiDB:H257_03835"/>
<evidence type="ECO:0000256" key="2">
    <source>
        <dbReference type="ARBA" id="ARBA00022900"/>
    </source>
</evidence>
<keyword evidence="2" id="KW-0722">Serine protease inhibitor</keyword>
<feature type="domain" description="Kazal-like" evidence="5">
    <location>
        <begin position="271"/>
        <end position="323"/>
    </location>
</feature>
<evidence type="ECO:0000256" key="4">
    <source>
        <dbReference type="SAM" id="SignalP"/>
    </source>
</evidence>
<dbReference type="PANTHER" id="PTHR10913:SF45">
    <property type="entry name" value="FOLLISTATIN, ISOFORM A-RELATED"/>
    <property type="match status" value="1"/>
</dbReference>
<accession>W4H0N6</accession>